<name>A0A2N9I7M6_FAGSY</name>
<gene>
    <name evidence="3" type="ORF">FSB_LOCUS47733</name>
</gene>
<dbReference type="GO" id="GO:0016787">
    <property type="term" value="F:hydrolase activity"/>
    <property type="evidence" value="ECO:0007669"/>
    <property type="project" value="InterPro"/>
</dbReference>
<feature type="region of interest" description="Disordered" evidence="1">
    <location>
        <begin position="1"/>
        <end position="26"/>
    </location>
</feature>
<dbReference type="SUPFAM" id="SSF52540">
    <property type="entry name" value="P-loop containing nucleoside triphosphate hydrolases"/>
    <property type="match status" value="1"/>
</dbReference>
<feature type="compositionally biased region" description="Polar residues" evidence="1">
    <location>
        <begin position="17"/>
        <end position="26"/>
    </location>
</feature>
<accession>A0A2N9I7M6</accession>
<dbReference type="InterPro" id="IPR051363">
    <property type="entry name" value="RLR_Helicase"/>
</dbReference>
<evidence type="ECO:0000259" key="2">
    <source>
        <dbReference type="Pfam" id="PF04851"/>
    </source>
</evidence>
<reference evidence="3" key="1">
    <citation type="submission" date="2018-02" db="EMBL/GenBank/DDBJ databases">
        <authorList>
            <person name="Cohen D.B."/>
            <person name="Kent A.D."/>
        </authorList>
    </citation>
    <scope>NUCLEOTIDE SEQUENCE</scope>
</reference>
<dbReference type="PANTHER" id="PTHR14074:SF16">
    <property type="entry name" value="ANTIVIRAL INNATE IMMUNE RESPONSE RECEPTOR RIG-I"/>
    <property type="match status" value="1"/>
</dbReference>
<dbReference type="AlphaFoldDB" id="A0A2N9I7M6"/>
<organism evidence="3">
    <name type="scientific">Fagus sylvatica</name>
    <name type="common">Beechnut</name>
    <dbReference type="NCBI Taxonomy" id="28930"/>
    <lineage>
        <taxon>Eukaryota</taxon>
        <taxon>Viridiplantae</taxon>
        <taxon>Streptophyta</taxon>
        <taxon>Embryophyta</taxon>
        <taxon>Tracheophyta</taxon>
        <taxon>Spermatophyta</taxon>
        <taxon>Magnoliopsida</taxon>
        <taxon>eudicotyledons</taxon>
        <taxon>Gunneridae</taxon>
        <taxon>Pentapetalae</taxon>
        <taxon>rosids</taxon>
        <taxon>fabids</taxon>
        <taxon>Fagales</taxon>
        <taxon>Fagaceae</taxon>
        <taxon>Fagus</taxon>
    </lineage>
</organism>
<dbReference type="EMBL" id="OIVN01004891">
    <property type="protein sequence ID" value="SPD19851.1"/>
    <property type="molecule type" value="Genomic_DNA"/>
</dbReference>
<evidence type="ECO:0000313" key="3">
    <source>
        <dbReference type="EMBL" id="SPD19851.1"/>
    </source>
</evidence>
<feature type="domain" description="Helicase/UvrB N-terminal" evidence="2">
    <location>
        <begin position="26"/>
        <end position="92"/>
    </location>
</feature>
<protein>
    <recommendedName>
        <fullName evidence="2">Helicase/UvrB N-terminal domain-containing protein</fullName>
    </recommendedName>
</protein>
<dbReference type="Pfam" id="PF04851">
    <property type="entry name" value="ResIII"/>
    <property type="match status" value="1"/>
</dbReference>
<dbReference type="GO" id="GO:0003677">
    <property type="term" value="F:DNA binding"/>
    <property type="evidence" value="ECO:0007669"/>
    <property type="project" value="InterPro"/>
</dbReference>
<feature type="compositionally biased region" description="Polar residues" evidence="1">
    <location>
        <begin position="1"/>
        <end position="10"/>
    </location>
</feature>
<dbReference type="InterPro" id="IPR006935">
    <property type="entry name" value="Helicase/UvrB_N"/>
</dbReference>
<dbReference type="InterPro" id="IPR027417">
    <property type="entry name" value="P-loop_NTPase"/>
</dbReference>
<sequence>MDSNPETSLVNALDQELPTSPNSRNFTPRRYQVEVFDVAKRRNTIAVLKTGAGKTIIAVMLIKHTGQDINYSSGHKKLIIFLAPTVHLVHQAGIGHDTPDSLGCLEKGIYQSGNSMLADFGRMPSCYWKPSLYKNNEGVSSKIDCEHQISELESILDSQIYTTEDGKEMEVYVPAAKETCRFYDQPWFPSLNLKAKMEASWYKFDALLLKLPVSQHSHYKDIDEKLKTLRKRLFNDLAKILYCLDDLGPICAYEV</sequence>
<dbReference type="GO" id="GO:0005737">
    <property type="term" value="C:cytoplasm"/>
    <property type="evidence" value="ECO:0007669"/>
    <property type="project" value="TreeGrafter"/>
</dbReference>
<dbReference type="Gene3D" id="3.40.50.300">
    <property type="entry name" value="P-loop containing nucleotide triphosphate hydrolases"/>
    <property type="match status" value="1"/>
</dbReference>
<evidence type="ECO:0000256" key="1">
    <source>
        <dbReference type="SAM" id="MobiDB-lite"/>
    </source>
</evidence>
<proteinExistence type="predicted"/>
<dbReference type="PANTHER" id="PTHR14074">
    <property type="entry name" value="HELICASE WITH DEATH DOMAIN-RELATED"/>
    <property type="match status" value="1"/>
</dbReference>
<dbReference type="GO" id="GO:0005524">
    <property type="term" value="F:ATP binding"/>
    <property type="evidence" value="ECO:0007669"/>
    <property type="project" value="InterPro"/>
</dbReference>